<dbReference type="InterPro" id="IPR014043">
    <property type="entry name" value="Acyl_transferase_dom"/>
</dbReference>
<evidence type="ECO:0000256" key="2">
    <source>
        <dbReference type="ARBA" id="ARBA00022553"/>
    </source>
</evidence>
<dbReference type="Pfam" id="PF02801">
    <property type="entry name" value="Ketoacyl-synt_C"/>
    <property type="match status" value="1"/>
</dbReference>
<dbReference type="GO" id="GO:0004315">
    <property type="term" value="F:3-oxoacyl-[acyl-carrier-protein] synthase activity"/>
    <property type="evidence" value="ECO:0007669"/>
    <property type="project" value="InterPro"/>
</dbReference>
<dbReference type="GO" id="GO:0044550">
    <property type="term" value="P:secondary metabolite biosynthetic process"/>
    <property type="evidence" value="ECO:0007669"/>
    <property type="project" value="TreeGrafter"/>
</dbReference>
<dbReference type="PANTHER" id="PTHR43775">
    <property type="entry name" value="FATTY ACID SYNTHASE"/>
    <property type="match status" value="1"/>
</dbReference>
<dbReference type="InterPro" id="IPR013120">
    <property type="entry name" value="FAR_NAD-bd"/>
</dbReference>
<dbReference type="STRING" id="747525.W4JUI9"/>
<keyword evidence="3" id="KW-0808">Transferase</keyword>
<proteinExistence type="predicted"/>
<dbReference type="Gene3D" id="3.30.70.3290">
    <property type="match status" value="1"/>
</dbReference>
<dbReference type="GO" id="GO:0004312">
    <property type="term" value="F:fatty acid synthase activity"/>
    <property type="evidence" value="ECO:0007669"/>
    <property type="project" value="TreeGrafter"/>
</dbReference>
<dbReference type="eggNOG" id="KOG1178">
    <property type="taxonomic scope" value="Eukaryota"/>
</dbReference>
<evidence type="ECO:0000256" key="1">
    <source>
        <dbReference type="ARBA" id="ARBA00022450"/>
    </source>
</evidence>
<dbReference type="EMBL" id="KI925463">
    <property type="protein sequence ID" value="ETW77134.1"/>
    <property type="molecule type" value="Genomic_DNA"/>
</dbReference>
<dbReference type="InterPro" id="IPR014031">
    <property type="entry name" value="Ketoacyl_synth_C"/>
</dbReference>
<organism evidence="5 6">
    <name type="scientific">Heterobasidion irregulare (strain TC 32-1)</name>
    <dbReference type="NCBI Taxonomy" id="747525"/>
    <lineage>
        <taxon>Eukaryota</taxon>
        <taxon>Fungi</taxon>
        <taxon>Dikarya</taxon>
        <taxon>Basidiomycota</taxon>
        <taxon>Agaricomycotina</taxon>
        <taxon>Agaricomycetes</taxon>
        <taxon>Russulales</taxon>
        <taxon>Bondarzewiaceae</taxon>
        <taxon>Heterobasidion</taxon>
        <taxon>Heterobasidion annosum species complex</taxon>
    </lineage>
</organism>
<evidence type="ECO:0000259" key="4">
    <source>
        <dbReference type="PROSITE" id="PS52004"/>
    </source>
</evidence>
<dbReference type="InterPro" id="IPR020841">
    <property type="entry name" value="PKS_Beta-ketoAc_synthase_dom"/>
</dbReference>
<protein>
    <submittedName>
        <fullName evidence="5">Putative multidomain protein</fullName>
    </submittedName>
</protein>
<dbReference type="InterPro" id="IPR050091">
    <property type="entry name" value="PKS_NRPS_Biosynth_Enz"/>
</dbReference>
<dbReference type="Gene3D" id="3.40.366.10">
    <property type="entry name" value="Malonyl-Coenzyme A Acyl Carrier Protein, domain 2"/>
    <property type="match status" value="1"/>
</dbReference>
<dbReference type="SUPFAM" id="SSF53901">
    <property type="entry name" value="Thiolase-like"/>
    <property type="match status" value="1"/>
</dbReference>
<dbReference type="Pfam" id="PF00109">
    <property type="entry name" value="ketoacyl-synt"/>
    <property type="match status" value="1"/>
</dbReference>
<dbReference type="PROSITE" id="PS00606">
    <property type="entry name" value="KS3_1"/>
    <property type="match status" value="1"/>
</dbReference>
<dbReference type="Pfam" id="PF00698">
    <property type="entry name" value="Acyl_transf_1"/>
    <property type="match status" value="1"/>
</dbReference>
<dbReference type="Gene3D" id="3.40.50.720">
    <property type="entry name" value="NAD(P)-binding Rossmann-like Domain"/>
    <property type="match status" value="1"/>
</dbReference>
<dbReference type="Pfam" id="PF07993">
    <property type="entry name" value="NAD_binding_4"/>
    <property type="match status" value="1"/>
</dbReference>
<dbReference type="InterPro" id="IPR036291">
    <property type="entry name" value="NAD(P)-bd_dom_sf"/>
</dbReference>
<dbReference type="Proteomes" id="UP000030671">
    <property type="component" value="Unassembled WGS sequence"/>
</dbReference>
<keyword evidence="1" id="KW-0596">Phosphopantetheine</keyword>
<dbReference type="PANTHER" id="PTHR43775:SF37">
    <property type="entry name" value="SI:DKEY-61P9.11"/>
    <property type="match status" value="1"/>
</dbReference>
<dbReference type="InterPro" id="IPR014030">
    <property type="entry name" value="Ketoacyl_synth_N"/>
</dbReference>
<evidence type="ECO:0000313" key="6">
    <source>
        <dbReference type="Proteomes" id="UP000030671"/>
    </source>
</evidence>
<dbReference type="InterPro" id="IPR016035">
    <property type="entry name" value="Acyl_Trfase/lysoPLipase"/>
</dbReference>
<dbReference type="InterPro" id="IPR016039">
    <property type="entry name" value="Thiolase-like"/>
</dbReference>
<dbReference type="HOGENOM" id="CLU_243843_0_0_1"/>
<dbReference type="RefSeq" id="XP_009550678.1">
    <property type="nucleotide sequence ID" value="XM_009552383.1"/>
</dbReference>
<keyword evidence="6" id="KW-1185">Reference proteome</keyword>
<dbReference type="SMART" id="SM00827">
    <property type="entry name" value="PKS_AT"/>
    <property type="match status" value="1"/>
</dbReference>
<dbReference type="SUPFAM" id="SSF51735">
    <property type="entry name" value="NAD(P)-binding Rossmann-fold domains"/>
    <property type="match status" value="1"/>
</dbReference>
<dbReference type="SUPFAM" id="SSF52151">
    <property type="entry name" value="FabD/lysophospholipase-like"/>
    <property type="match status" value="1"/>
</dbReference>
<dbReference type="CDD" id="cd00833">
    <property type="entry name" value="PKS"/>
    <property type="match status" value="1"/>
</dbReference>
<sequence>MDLSEDSPCIIGSACRLPGGVTRTDTLWSIFHQGDWTASSTYPPASRGFARYSNESDAPAVPSGRGGWLGEEGIEQFDAHFFHVSPSEAQTLRPNIRLALELTWEALENAGIPPSTLRGKNVSVSVGVGTEDGWDMKRWSDDGVGAFDQNWATSSDPSGVAGYVAHSFDFRGSCNTVSNACASGAFALKDGINSLRHESAELAIIGSITTHFSPAPFAWATASGVASRNGRSSAFSSDADGYSPSEGAIFFVLRRRSMAESLGEHIHGMIRALATGHNGATRTLITPNPDAQANLTQRALVAAHLKPDDISLLEAHGTGTLVGDALEAESIQSVYGSRCGEPLLLSSSKTVLGHCHGSAALVGILKVLTCMKHRAVPPHHVTPHSQFSTGHIIIPVIPTPLKAERIYAMVNAFGFTGSISSIVLEDLPQKQEGCLLSSQDSPPISSQFYFLPFSGHSSKTLASQIRCISAWAVECKCSLRELATILGLCRDHHDYRRAIVVSSLETLSSLTAATELHVLDFPSKSASRTFQPEHRITAELLDIQNTDSSVFDDHFQRRDLSNLLETGDILEAAQVLYERGHRLAFSSVYDKREINREMLHSFPLYQFDRKRHWKEVATPYREEFWALSSETNSEPLSTITLTPTIPLPQTHGTRINQDVFEELVRTFGRPIDLVVEPKAPKSESGAHVLLTGGNGMFGVNVLSRLLKDSSSTVYCIIRGDPWGRLRESFAKHNLDLQLLQSSKDRGSLHLLRTTDISGPKLGLSDTDYELLVETIDEIIHAAWMVNFNLPLGEFHPFIQATRNLAELCVCSRKLVRYHFIGSYASTFNYPEGLVPESITKPLLKHSLKQGYAISKLVAEHCLLSIHRTSPSAFQLVIVRVGQICGNSKTGSWSPDEMMPMMIASLPELRALPSCFPDVSWIPSDICADALLDFVFSSRDKINNPHIFHLANPRIVPWTEIITEIGEFAGVGCLQLLSLQDYTNLLRSVQHPLPVMRLLPYFLSSLEEGTIPQKFASLEVSHSLRFSNSLASCPPIGSELLKNIVRSALSNRPLAPTLANISPVFVFGPWSSYSANSDQLKMSDPIETRIIALAEQIQRSLGDNLIRLDASLEQQLKTLASQLRIVKQLADRGILPRAVLGYCFGEYAAAVAAEIISEEVAVEIIVRRAMVLRTIKGAMINVFCKRTVTEHYLAELSDPPTIAIIAGPEHLILSGSYLQIKQAETHLHIRGVKTIAVPTSLPFHSSLMDDATILLTPYEFLPKDTSISYVSGITGTAIRGRRLGFKYWLRHMREAVEFYDSMDYVRSNFPGELIIDIGPGALISKIISRYQWDDMKVLSPVDEALDLTIPPSKPTNSVQLPTTVRTISSTHGYTADPTHMALDILWKMFGYEPSNALLARSLHSIGLQSMDFIRFSDAFHKQTGIYVSISAFVSDSTLSEIVRKAQLTSLKK</sequence>
<accession>W4JUI9</accession>
<dbReference type="GeneID" id="20668500"/>
<gene>
    <name evidence="5" type="primary">PKS3</name>
    <name evidence="5" type="ORF">HETIRDRAFT_174228</name>
</gene>
<dbReference type="OrthoDB" id="5334845at2759"/>
<dbReference type="KEGG" id="hir:HETIRDRAFT_174228"/>
<dbReference type="Gene3D" id="3.40.47.10">
    <property type="match status" value="1"/>
</dbReference>
<reference evidence="5 6" key="1">
    <citation type="journal article" date="2012" name="New Phytol.">
        <title>Insight into trade-off between wood decay and parasitism from the genome of a fungal forest pathogen.</title>
        <authorList>
            <person name="Olson A."/>
            <person name="Aerts A."/>
            <person name="Asiegbu F."/>
            <person name="Belbahri L."/>
            <person name="Bouzid O."/>
            <person name="Broberg A."/>
            <person name="Canback B."/>
            <person name="Coutinho P.M."/>
            <person name="Cullen D."/>
            <person name="Dalman K."/>
            <person name="Deflorio G."/>
            <person name="van Diepen L.T."/>
            <person name="Dunand C."/>
            <person name="Duplessis S."/>
            <person name="Durling M."/>
            <person name="Gonthier P."/>
            <person name="Grimwood J."/>
            <person name="Fossdal C.G."/>
            <person name="Hansson D."/>
            <person name="Henrissat B."/>
            <person name="Hietala A."/>
            <person name="Himmelstrand K."/>
            <person name="Hoffmeister D."/>
            <person name="Hogberg N."/>
            <person name="James T.Y."/>
            <person name="Karlsson M."/>
            <person name="Kohler A."/>
            <person name="Kues U."/>
            <person name="Lee Y.H."/>
            <person name="Lin Y.C."/>
            <person name="Lind M."/>
            <person name="Lindquist E."/>
            <person name="Lombard V."/>
            <person name="Lucas S."/>
            <person name="Lunden K."/>
            <person name="Morin E."/>
            <person name="Murat C."/>
            <person name="Park J."/>
            <person name="Raffaello T."/>
            <person name="Rouze P."/>
            <person name="Salamov A."/>
            <person name="Schmutz J."/>
            <person name="Solheim H."/>
            <person name="Stahlberg J."/>
            <person name="Velez H."/>
            <person name="de Vries R.P."/>
            <person name="Wiebenga A."/>
            <person name="Woodward S."/>
            <person name="Yakovlev I."/>
            <person name="Garbelotto M."/>
            <person name="Martin F."/>
            <person name="Grigoriev I.V."/>
            <person name="Stenlid J."/>
        </authorList>
    </citation>
    <scope>NUCLEOTIDE SEQUENCE [LARGE SCALE GENOMIC DNA]</scope>
    <source>
        <strain evidence="5 6">TC 32-1</strain>
    </source>
</reference>
<dbReference type="InterPro" id="IPR018201">
    <property type="entry name" value="Ketoacyl_synth_AS"/>
</dbReference>
<dbReference type="SMART" id="SM00825">
    <property type="entry name" value="PKS_KS"/>
    <property type="match status" value="1"/>
</dbReference>
<evidence type="ECO:0000256" key="3">
    <source>
        <dbReference type="ARBA" id="ARBA00022679"/>
    </source>
</evidence>
<feature type="domain" description="Ketosynthase family 3 (KS3)" evidence="4">
    <location>
        <begin position="5"/>
        <end position="426"/>
    </location>
</feature>
<dbReference type="eggNOG" id="KOG1202">
    <property type="taxonomic scope" value="Eukaryota"/>
</dbReference>
<dbReference type="InParanoid" id="W4JUI9"/>
<dbReference type="PROSITE" id="PS52004">
    <property type="entry name" value="KS3_2"/>
    <property type="match status" value="1"/>
</dbReference>
<evidence type="ECO:0000313" key="5">
    <source>
        <dbReference type="EMBL" id="ETW77134.1"/>
    </source>
</evidence>
<keyword evidence="2" id="KW-0597">Phosphoprotein</keyword>
<name>W4JUI9_HETIT</name>
<dbReference type="InterPro" id="IPR001227">
    <property type="entry name" value="Ac_transferase_dom_sf"/>
</dbReference>
<dbReference type="GO" id="GO:0006633">
    <property type="term" value="P:fatty acid biosynthetic process"/>
    <property type="evidence" value="ECO:0007669"/>
    <property type="project" value="InterPro"/>
</dbReference>